<evidence type="ECO:0000313" key="2">
    <source>
        <dbReference type="EMBL" id="AGS82164.1"/>
    </source>
</evidence>
<accession>S5VMK4</accession>
<reference evidence="2 3" key="1">
    <citation type="journal article" date="2014" name="Genome Announc.">
        <title>Complete Genome Sequence of the Novel Giant Pseudomonas Phage PaBG.</title>
        <authorList>
            <person name="Sykilinda N.N."/>
            <person name="Bondar A.A."/>
            <person name="Gorshkova A.S."/>
            <person name="Kurochkina L.P."/>
            <person name="Kulikov E.E."/>
            <person name="Shneider M.M."/>
            <person name="Kadykov V.A."/>
            <person name="Solovjeva N.V."/>
            <person name="Kabilov M.R."/>
            <person name="Mesyanzhinov V.V."/>
            <person name="Vlassov V.V."/>
            <person name="Drukker V.V."/>
            <person name="Miroshnikov K.A."/>
        </authorList>
    </citation>
    <scope>NUCLEOTIDE SEQUENCE [LARGE SCALE GENOMIC DNA]</scope>
</reference>
<proteinExistence type="predicted"/>
<dbReference type="EMBL" id="KF147891">
    <property type="protein sequence ID" value="AGS82164.1"/>
    <property type="molecule type" value="Genomic_DNA"/>
</dbReference>
<protein>
    <submittedName>
        <fullName evidence="2">Uncharacterized protein</fullName>
    </submittedName>
</protein>
<organism evidence="2 3">
    <name type="scientific">Pseudomonas phage PaBG</name>
    <dbReference type="NCBI Taxonomy" id="1335230"/>
    <lineage>
        <taxon>Viruses</taxon>
        <taxon>Duplodnaviria</taxon>
        <taxon>Heunggongvirae</taxon>
        <taxon>Uroviricota</taxon>
        <taxon>Caudoviricetes</taxon>
        <taxon>Baikalvirus</taxon>
        <taxon>Baikalvirus PaBG</taxon>
    </lineage>
</organism>
<evidence type="ECO:0000313" key="3">
    <source>
        <dbReference type="Proteomes" id="UP000015545"/>
    </source>
</evidence>
<keyword evidence="3" id="KW-1185">Reference proteome</keyword>
<evidence type="ECO:0000256" key="1">
    <source>
        <dbReference type="SAM" id="MobiDB-lite"/>
    </source>
</evidence>
<sequence length="224" mass="25001">MLGVLSNDPQAGGVLARFIDLQYAERVIDEMPETWRSLCAILHDAKSPKAPTYFMNALFTANSATLALLRSSFKNAPIEVAADAAKETLHRLIERFLDVCYEGHSPFTVVAEVDWDAGLLAQGYLVVTVTATSNDTPTRTMPWVYVFDKPRSVLSENKGFDVICDERNNTEASIANHQLNVELVVHDPELANAFRQNQHPWRLESDQSQPPSCRYFGPTKSSDD</sequence>
<name>S5VMK4_9CAUD</name>
<dbReference type="RefSeq" id="YP_008433611.1">
    <property type="nucleotide sequence ID" value="NC_022096.1"/>
</dbReference>
<dbReference type="Proteomes" id="UP000015545">
    <property type="component" value="Segment"/>
</dbReference>
<dbReference type="KEGG" id="vg:16574966"/>
<feature type="region of interest" description="Disordered" evidence="1">
    <location>
        <begin position="199"/>
        <end position="224"/>
    </location>
</feature>
<gene>
    <name evidence="2" type="ORF">PaBG_00281</name>
</gene>